<gene>
    <name evidence="2" type="ORF">U9M48_027245</name>
</gene>
<keyword evidence="3" id="KW-1185">Reference proteome</keyword>
<dbReference type="SUPFAM" id="SSF49503">
    <property type="entry name" value="Cupredoxins"/>
    <property type="match status" value="1"/>
</dbReference>
<dbReference type="Gene3D" id="2.60.40.420">
    <property type="entry name" value="Cupredoxins - blue copper proteins"/>
    <property type="match status" value="1"/>
</dbReference>
<dbReference type="InterPro" id="IPR001117">
    <property type="entry name" value="Cu-oxidase_2nd"/>
</dbReference>
<dbReference type="GO" id="GO:0016491">
    <property type="term" value="F:oxidoreductase activity"/>
    <property type="evidence" value="ECO:0007669"/>
    <property type="project" value="TreeGrafter"/>
</dbReference>
<dbReference type="GO" id="GO:0009506">
    <property type="term" value="C:plasmodesma"/>
    <property type="evidence" value="ECO:0007669"/>
    <property type="project" value="TreeGrafter"/>
</dbReference>
<dbReference type="InterPro" id="IPR045087">
    <property type="entry name" value="Cu-oxidase_fam"/>
</dbReference>
<dbReference type="PANTHER" id="PTHR11709:SF322">
    <property type="entry name" value="L-ASCORBATE OXIDASE"/>
    <property type="match status" value="1"/>
</dbReference>
<organism evidence="2 3">
    <name type="scientific">Paspalum notatum var. saurae</name>
    <dbReference type="NCBI Taxonomy" id="547442"/>
    <lineage>
        <taxon>Eukaryota</taxon>
        <taxon>Viridiplantae</taxon>
        <taxon>Streptophyta</taxon>
        <taxon>Embryophyta</taxon>
        <taxon>Tracheophyta</taxon>
        <taxon>Spermatophyta</taxon>
        <taxon>Magnoliopsida</taxon>
        <taxon>Liliopsida</taxon>
        <taxon>Poales</taxon>
        <taxon>Poaceae</taxon>
        <taxon>PACMAD clade</taxon>
        <taxon>Panicoideae</taxon>
        <taxon>Andropogonodae</taxon>
        <taxon>Paspaleae</taxon>
        <taxon>Paspalinae</taxon>
        <taxon>Paspalum</taxon>
    </lineage>
</organism>
<evidence type="ECO:0000259" key="1">
    <source>
        <dbReference type="Pfam" id="PF00394"/>
    </source>
</evidence>
<feature type="domain" description="Plastocyanin-like" evidence="1">
    <location>
        <begin position="18"/>
        <end position="219"/>
    </location>
</feature>
<dbReference type="PANTHER" id="PTHR11709">
    <property type="entry name" value="MULTI-COPPER OXIDASE"/>
    <property type="match status" value="1"/>
</dbReference>
<protein>
    <recommendedName>
        <fullName evidence="1">Plastocyanin-like domain-containing protein</fullName>
    </recommendedName>
</protein>
<dbReference type="Proteomes" id="UP001341281">
    <property type="component" value="Chromosome 06"/>
</dbReference>
<evidence type="ECO:0000313" key="3">
    <source>
        <dbReference type="Proteomes" id="UP001341281"/>
    </source>
</evidence>
<name>A0AAQ3WZ97_PASNO</name>
<dbReference type="AlphaFoldDB" id="A0AAQ3WZ97"/>
<sequence length="219" mass="24563">MEKYGPYQDEDAEPMSTLLSDWWHESVYAQAAGLDGKGKHWQWVGEPQTLLINGRGQFGCSLRRRDGACDTKKDQHMLCLEEGSKDKQKQSGEESKARCDQKIHRSECGPFCEKTQCSPVVFRVHRGKTYRLRIASTTSLSALNVTVQGHNLTVVDADGNLVEPFNVTGIAIYSGESYSVLLKADKEKKATEPSSAYWITVRTIGRKHRTPPALAILRY</sequence>
<dbReference type="EMBL" id="CP144750">
    <property type="protein sequence ID" value="WVZ79693.1"/>
    <property type="molecule type" value="Genomic_DNA"/>
</dbReference>
<evidence type="ECO:0000313" key="2">
    <source>
        <dbReference type="EMBL" id="WVZ79693.1"/>
    </source>
</evidence>
<reference evidence="2 3" key="1">
    <citation type="submission" date="2024-02" db="EMBL/GenBank/DDBJ databases">
        <title>High-quality chromosome-scale genome assembly of Pensacola bahiagrass (Paspalum notatum Flugge var. saurae).</title>
        <authorList>
            <person name="Vega J.M."/>
            <person name="Podio M."/>
            <person name="Orjuela J."/>
            <person name="Siena L.A."/>
            <person name="Pessino S.C."/>
            <person name="Combes M.C."/>
            <person name="Mariac C."/>
            <person name="Albertini E."/>
            <person name="Pupilli F."/>
            <person name="Ortiz J.P.A."/>
            <person name="Leblanc O."/>
        </authorList>
    </citation>
    <scope>NUCLEOTIDE SEQUENCE [LARGE SCALE GENOMIC DNA]</scope>
    <source>
        <strain evidence="2">R1</strain>
        <tissue evidence="2">Leaf</tissue>
    </source>
</reference>
<dbReference type="InterPro" id="IPR008972">
    <property type="entry name" value="Cupredoxin"/>
</dbReference>
<accession>A0AAQ3WZ97</accession>
<proteinExistence type="predicted"/>
<dbReference type="Pfam" id="PF00394">
    <property type="entry name" value="Cu-oxidase"/>
    <property type="match status" value="1"/>
</dbReference>